<dbReference type="Proteomes" id="UP000256970">
    <property type="component" value="Unassembled WGS sequence"/>
</dbReference>
<gene>
    <name evidence="2" type="ORF">BQ4739_LOCUS13858</name>
</gene>
<evidence type="ECO:0000313" key="3">
    <source>
        <dbReference type="Proteomes" id="UP000256970"/>
    </source>
</evidence>
<accession>A0A383W8S5</accession>
<feature type="region of interest" description="Disordered" evidence="1">
    <location>
        <begin position="55"/>
        <end position="86"/>
    </location>
</feature>
<evidence type="ECO:0000313" key="2">
    <source>
        <dbReference type="EMBL" id="SZX73600.1"/>
    </source>
</evidence>
<organism evidence="2 3">
    <name type="scientific">Tetradesmus obliquus</name>
    <name type="common">Green alga</name>
    <name type="synonym">Acutodesmus obliquus</name>
    <dbReference type="NCBI Taxonomy" id="3088"/>
    <lineage>
        <taxon>Eukaryota</taxon>
        <taxon>Viridiplantae</taxon>
        <taxon>Chlorophyta</taxon>
        <taxon>core chlorophytes</taxon>
        <taxon>Chlorophyceae</taxon>
        <taxon>CS clade</taxon>
        <taxon>Sphaeropleales</taxon>
        <taxon>Scenedesmaceae</taxon>
        <taxon>Tetradesmus</taxon>
    </lineage>
</organism>
<protein>
    <submittedName>
        <fullName evidence="2">Uncharacterized protein</fullName>
    </submittedName>
</protein>
<sequence length="86" mass="9189">MKGKGLKCEEQRHLRLLSCGIPDPLRWPEQPIEDHLDAAQQLLQQALHAASAGDVGTAAAAADAAAHCGAGSVNRAQQQQQQQQQQ</sequence>
<keyword evidence="3" id="KW-1185">Reference proteome</keyword>
<dbReference type="EMBL" id="FNXT01001194">
    <property type="protein sequence ID" value="SZX73600.1"/>
    <property type="molecule type" value="Genomic_DNA"/>
</dbReference>
<proteinExistence type="predicted"/>
<evidence type="ECO:0000256" key="1">
    <source>
        <dbReference type="SAM" id="MobiDB-lite"/>
    </source>
</evidence>
<name>A0A383W8S5_TETOB</name>
<dbReference type="AlphaFoldDB" id="A0A383W8S5"/>
<reference evidence="2 3" key="1">
    <citation type="submission" date="2016-10" db="EMBL/GenBank/DDBJ databases">
        <authorList>
            <person name="Cai Z."/>
        </authorList>
    </citation>
    <scope>NUCLEOTIDE SEQUENCE [LARGE SCALE GENOMIC DNA]</scope>
</reference>